<dbReference type="PRINTS" id="PR01415">
    <property type="entry name" value="ANKYRIN"/>
</dbReference>
<dbReference type="HOGENOM" id="CLU_000134_48_9_1"/>
<dbReference type="PROSITE" id="PS50088">
    <property type="entry name" value="ANK_REPEAT"/>
    <property type="match status" value="11"/>
</dbReference>
<feature type="repeat" description="ANK" evidence="3">
    <location>
        <begin position="442"/>
        <end position="474"/>
    </location>
</feature>
<dbReference type="AlphaFoldDB" id="A0A0B2WMX2"/>
<name>A0A0B2WMX2_METAS</name>
<reference evidence="4 5" key="1">
    <citation type="journal article" date="2014" name="Proc. Natl. Acad. Sci. U.S.A.">
        <title>Trajectory and genomic determinants of fungal-pathogen speciation and host adaptation.</title>
        <authorList>
            <person name="Hu X."/>
            <person name="Xiao G."/>
            <person name="Zheng P."/>
            <person name="Shang Y."/>
            <person name="Su Y."/>
            <person name="Zhang X."/>
            <person name="Liu X."/>
            <person name="Zhan S."/>
            <person name="St Leger R.J."/>
            <person name="Wang C."/>
        </authorList>
    </citation>
    <scope>NUCLEOTIDE SEQUENCE [LARGE SCALE GENOMIC DNA]</scope>
    <source>
        <strain evidence="4 5">ARSEF 1941</strain>
    </source>
</reference>
<evidence type="ECO:0000256" key="2">
    <source>
        <dbReference type="ARBA" id="ARBA00023043"/>
    </source>
</evidence>
<evidence type="ECO:0000256" key="3">
    <source>
        <dbReference type="PROSITE-ProRule" id="PRU00023"/>
    </source>
</evidence>
<feature type="repeat" description="ANK" evidence="3">
    <location>
        <begin position="276"/>
        <end position="308"/>
    </location>
</feature>
<dbReference type="RefSeq" id="XP_040675903.1">
    <property type="nucleotide sequence ID" value="XM_040826054.1"/>
</dbReference>
<feature type="repeat" description="ANK" evidence="3">
    <location>
        <begin position="177"/>
        <end position="209"/>
    </location>
</feature>
<evidence type="ECO:0000313" key="5">
    <source>
        <dbReference type="Proteomes" id="UP000030816"/>
    </source>
</evidence>
<dbReference type="PROSITE" id="PS50297">
    <property type="entry name" value="ANK_REP_REGION"/>
    <property type="match status" value="10"/>
</dbReference>
<feature type="repeat" description="ANK" evidence="3">
    <location>
        <begin position="309"/>
        <end position="341"/>
    </location>
</feature>
<keyword evidence="5" id="KW-1185">Reference proteome</keyword>
<dbReference type="InterPro" id="IPR036770">
    <property type="entry name" value="Ankyrin_rpt-contain_sf"/>
</dbReference>
<proteinExistence type="predicted"/>
<dbReference type="Gene3D" id="1.25.40.20">
    <property type="entry name" value="Ankyrin repeat-containing domain"/>
    <property type="match status" value="6"/>
</dbReference>
<dbReference type="PANTHER" id="PTHR24188:SF29">
    <property type="entry name" value="GH09064P"/>
    <property type="match status" value="1"/>
</dbReference>
<gene>
    <name evidence="4" type="ORF">MAM_07256</name>
</gene>
<dbReference type="SUPFAM" id="SSF48403">
    <property type="entry name" value="Ankyrin repeat"/>
    <property type="match status" value="2"/>
</dbReference>
<feature type="repeat" description="ANK" evidence="3">
    <location>
        <begin position="112"/>
        <end position="144"/>
    </location>
</feature>
<dbReference type="Pfam" id="PF13637">
    <property type="entry name" value="Ank_4"/>
    <property type="match status" value="1"/>
</dbReference>
<feature type="repeat" description="ANK" evidence="3">
    <location>
        <begin position="243"/>
        <end position="270"/>
    </location>
</feature>
<accession>A0A0B2WMX2</accession>
<dbReference type="Pfam" id="PF12796">
    <property type="entry name" value="Ank_2"/>
    <property type="match status" value="3"/>
</dbReference>
<dbReference type="PANTHER" id="PTHR24188">
    <property type="entry name" value="ANKYRIN REPEAT PROTEIN"/>
    <property type="match status" value="1"/>
</dbReference>
<dbReference type="InterPro" id="IPR002110">
    <property type="entry name" value="Ankyrin_rpt"/>
</dbReference>
<dbReference type="Pfam" id="PF00023">
    <property type="entry name" value="Ank"/>
    <property type="match status" value="1"/>
</dbReference>
<evidence type="ECO:0000313" key="4">
    <source>
        <dbReference type="EMBL" id="KHN94837.1"/>
    </source>
</evidence>
<feature type="repeat" description="ANK" evidence="3">
    <location>
        <begin position="408"/>
        <end position="441"/>
    </location>
</feature>
<sequence>MSLLDLANELLVAVAQFLDAERDIDALGRSNKRLYNLLITHLYRYNARNSRASALVWAAQTGRIETLRRAISVGVRVHEFALLPIASEKGHVDFANLLLCTPGVDVNVINMDGWTSLAAASRQGHADVVKLLLAANAHLQTNYAGWTPLNVAANDGHLEVVKLLLAAGADVSVPSELGWTPLKSAAGNGHLDVAKLLLAHGADVDATAEQMWTPLHSAANAGHAHVVELLLDRGANTAAATADGWTPLTLAADKGMAEAVKTLVAKGADVALACGNGWTPITLASDSGHVAVVQILLEKGANVNSTCNNGWTPLALASGAGNVAMVELLLNLGADIHATNGSGWSCLLIASDRGHCDVVKALLAHGADVLTANRSGLTALHAASENGDVEVAELLLANGADAAVGNRCGWNAVHIAVHNNHLKLVELLLRTPGIDLDLRDNNGRSASYHAAMRGNADMVDLFLARGASLTIPDAYGSEPIFSAVRNGHEAVVRRLLAAQSYSLKHLDGFGHNLLWWAQRSGSLDLLQLVRQHVSLHHDGVELDEDMEPEKVPAKFVEDACWCEVCTRCTVLGTVSYECPMCDGGFFLVCAECYEAGARCRDNSHDLVPHSCSRVA</sequence>
<keyword evidence="1" id="KW-0677">Repeat</keyword>
<feature type="repeat" description="ANK" evidence="3">
    <location>
        <begin position="342"/>
        <end position="374"/>
    </location>
</feature>
<feature type="repeat" description="ANK" evidence="3">
    <location>
        <begin position="375"/>
        <end position="407"/>
    </location>
</feature>
<dbReference type="GeneID" id="63741711"/>
<dbReference type="Proteomes" id="UP000030816">
    <property type="component" value="Unassembled WGS sequence"/>
</dbReference>
<feature type="repeat" description="ANK" evidence="3">
    <location>
        <begin position="210"/>
        <end position="242"/>
    </location>
</feature>
<dbReference type="STRING" id="1081103.A0A0B2WMX2"/>
<organism evidence="4 5">
    <name type="scientific">Metarhizium album (strain ARSEF 1941)</name>
    <dbReference type="NCBI Taxonomy" id="1081103"/>
    <lineage>
        <taxon>Eukaryota</taxon>
        <taxon>Fungi</taxon>
        <taxon>Dikarya</taxon>
        <taxon>Ascomycota</taxon>
        <taxon>Pezizomycotina</taxon>
        <taxon>Sordariomycetes</taxon>
        <taxon>Hypocreomycetidae</taxon>
        <taxon>Hypocreales</taxon>
        <taxon>Clavicipitaceae</taxon>
        <taxon>Metarhizium</taxon>
    </lineage>
</organism>
<comment type="caution">
    <text evidence="4">The sequence shown here is derived from an EMBL/GenBank/DDBJ whole genome shotgun (WGS) entry which is preliminary data.</text>
</comment>
<keyword evidence="2 3" id="KW-0040">ANK repeat</keyword>
<feature type="repeat" description="ANK" evidence="3">
    <location>
        <begin position="144"/>
        <end position="176"/>
    </location>
</feature>
<dbReference type="EMBL" id="AZHE01000029">
    <property type="protein sequence ID" value="KHN94837.1"/>
    <property type="molecule type" value="Genomic_DNA"/>
</dbReference>
<dbReference type="OrthoDB" id="20872at2759"/>
<dbReference type="SMART" id="SM00248">
    <property type="entry name" value="ANK"/>
    <property type="match status" value="14"/>
</dbReference>
<protein>
    <submittedName>
        <fullName evidence="4">Ankyrin repeat-containing domain protein</fullName>
    </submittedName>
</protein>
<evidence type="ECO:0000256" key="1">
    <source>
        <dbReference type="ARBA" id="ARBA00022737"/>
    </source>
</evidence>